<dbReference type="EMBL" id="CP066167">
    <property type="protein sequence ID" value="QQD17427.1"/>
    <property type="molecule type" value="Genomic_DNA"/>
</dbReference>
<protein>
    <submittedName>
        <fullName evidence="8">MMPL family transporter</fullName>
    </submittedName>
</protein>
<feature type="transmembrane region" description="Helical" evidence="6">
    <location>
        <begin position="315"/>
        <end position="341"/>
    </location>
</feature>
<keyword evidence="3 6" id="KW-0812">Transmembrane</keyword>
<proteinExistence type="predicted"/>
<name>A0A7T4QZB3_9GAMM</name>
<dbReference type="PANTHER" id="PTHR33406">
    <property type="entry name" value="MEMBRANE PROTEIN MJ1562-RELATED"/>
    <property type="match status" value="1"/>
</dbReference>
<dbReference type="RefSeq" id="WP_198568928.1">
    <property type="nucleotide sequence ID" value="NZ_CP066167.1"/>
</dbReference>
<feature type="transmembrane region" description="Helical" evidence="6">
    <location>
        <begin position="681"/>
        <end position="702"/>
    </location>
</feature>
<evidence type="ECO:0000313" key="9">
    <source>
        <dbReference type="Proteomes" id="UP000596063"/>
    </source>
</evidence>
<feature type="transmembrane region" description="Helical" evidence="6">
    <location>
        <begin position="759"/>
        <end position="783"/>
    </location>
</feature>
<feature type="transmembrane region" description="Helical" evidence="6">
    <location>
        <begin position="655"/>
        <end position="675"/>
    </location>
</feature>
<feature type="transmembrane region" description="Helical" evidence="6">
    <location>
        <begin position="630"/>
        <end position="648"/>
    </location>
</feature>
<evidence type="ECO:0000256" key="2">
    <source>
        <dbReference type="ARBA" id="ARBA00022475"/>
    </source>
</evidence>
<feature type="transmembrane region" description="Helical" evidence="6">
    <location>
        <begin position="246"/>
        <end position="267"/>
    </location>
</feature>
<organism evidence="8 9">
    <name type="scientific">Spongiibacter nanhainus</name>
    <dbReference type="NCBI Taxonomy" id="2794344"/>
    <lineage>
        <taxon>Bacteria</taxon>
        <taxon>Pseudomonadati</taxon>
        <taxon>Pseudomonadota</taxon>
        <taxon>Gammaproteobacteria</taxon>
        <taxon>Cellvibrionales</taxon>
        <taxon>Spongiibacteraceae</taxon>
        <taxon>Spongiibacter</taxon>
    </lineage>
</organism>
<dbReference type="InterPro" id="IPR050545">
    <property type="entry name" value="Mycobact_MmpL"/>
</dbReference>
<keyword evidence="5 6" id="KW-0472">Membrane</keyword>
<evidence type="ECO:0000256" key="3">
    <source>
        <dbReference type="ARBA" id="ARBA00022692"/>
    </source>
</evidence>
<feature type="transmembrane region" description="Helical" evidence="6">
    <location>
        <begin position="347"/>
        <end position="370"/>
    </location>
</feature>
<dbReference type="GO" id="GO:0005886">
    <property type="term" value="C:plasma membrane"/>
    <property type="evidence" value="ECO:0007669"/>
    <property type="project" value="UniProtKB-SubCell"/>
</dbReference>
<keyword evidence="9" id="KW-1185">Reference proteome</keyword>
<evidence type="ECO:0000256" key="4">
    <source>
        <dbReference type="ARBA" id="ARBA00022989"/>
    </source>
</evidence>
<dbReference type="SUPFAM" id="SSF82866">
    <property type="entry name" value="Multidrug efflux transporter AcrB transmembrane domain"/>
    <property type="match status" value="2"/>
</dbReference>
<dbReference type="InterPro" id="IPR004869">
    <property type="entry name" value="MMPL_dom"/>
</dbReference>
<keyword evidence="2" id="KW-1003">Cell membrane</keyword>
<feature type="transmembrane region" description="Helical" evidence="6">
    <location>
        <begin position="723"/>
        <end position="747"/>
    </location>
</feature>
<feature type="domain" description="Membrane transport protein MMPL" evidence="7">
    <location>
        <begin position="580"/>
        <end position="782"/>
    </location>
</feature>
<evidence type="ECO:0000313" key="8">
    <source>
        <dbReference type="EMBL" id="QQD17427.1"/>
    </source>
</evidence>
<reference evidence="8 9" key="1">
    <citation type="submission" date="2020-12" db="EMBL/GenBank/DDBJ databases">
        <authorList>
            <person name="Shan Y."/>
        </authorList>
    </citation>
    <scope>NUCLEOTIDE SEQUENCE [LARGE SCALE GENOMIC DNA]</scope>
    <source>
        <strain evidence="9">csc3.9</strain>
    </source>
</reference>
<comment type="subcellular location">
    <subcellularLocation>
        <location evidence="1">Cell membrane</location>
        <topology evidence="1">Multi-pass membrane protein</topology>
    </subcellularLocation>
</comment>
<dbReference type="PANTHER" id="PTHR33406:SF10">
    <property type="entry name" value="SSD DOMAIN-CONTAINING PROTEIN"/>
    <property type="match status" value="1"/>
</dbReference>
<dbReference type="Pfam" id="PF03176">
    <property type="entry name" value="MMPL"/>
    <property type="match status" value="1"/>
</dbReference>
<gene>
    <name evidence="8" type="ORF">I6N98_13780</name>
</gene>
<dbReference type="Gene3D" id="1.20.1640.10">
    <property type="entry name" value="Multidrug efflux transporter AcrB transmembrane domain"/>
    <property type="match status" value="2"/>
</dbReference>
<evidence type="ECO:0000256" key="6">
    <source>
        <dbReference type="SAM" id="Phobius"/>
    </source>
</evidence>
<evidence type="ECO:0000259" key="7">
    <source>
        <dbReference type="Pfam" id="PF03176"/>
    </source>
</evidence>
<feature type="transmembrane region" description="Helical" evidence="6">
    <location>
        <begin position="222"/>
        <end position="239"/>
    </location>
</feature>
<evidence type="ECO:0000256" key="5">
    <source>
        <dbReference type="ARBA" id="ARBA00023136"/>
    </source>
</evidence>
<dbReference type="Proteomes" id="UP000596063">
    <property type="component" value="Chromosome"/>
</dbReference>
<sequence length="829" mass="91289">MDNLRFKIAKWVMAKRAYVAFTFLIITIFFALGVPKVDIRTIFADLLPADDAFVQTFKDHPNFGNPLTVTVMVKRTDGELIYNEDTLQKVWDLTRDIDLIEGVDHDRIISITTEKANYAEATSMGVEMQPLMGDRIPEGEAELQDLRRRVERSPMARTYLVSSDEKATLIRAGFHEHLLDYGHVFAEVRKLAEAASDGEHAIRVVGQPILTGWIYLLQEQTYTIFAVTVGLLLLALVFYMRNLAGIATPIICSIVAAIWGFGLVGWLESPIEPLLMVVPLLLIARSFSHCVQYTERFYEVFHELKDRRLASEATLAVMMAPSVFGIITDTLAILCIGVAPIPAMQRFALFCGFWAFFLIPTGVMLIAVLLSYMPTPKNIDTITGGDVSDKGIHGMQKKVLTAVGALITGNKKRTRMVATVVAVVSVVVIIVSRQVAIGNPTEGSNLLWNDSDFNVGTRDVNDHFPGVNSLEIILESKDPDNVQARAARSREAYEVSKAIVRSVMSGENPAKATRSFSDFMEEGSRLYSGGHPAWLTLDPTDRAVNAAGVAVAFGQNPLNFADVTDFQFQHSAVSLFYRDNKQETIDKALAAARKAVAEVGGDHDTINVRMASGTIALQEAQNQVVKRYEWIMLGLACVAIFFIASFAYKSFVASIVLLIPVVLANFYLTAAMHLLGIGLDINSVMVAVLGVGVGIDYGIYLLSRICEEYGAQGENWEKAIVEALTTTGKAIMFTASIMLVGILPWYFLSDLKFMADMGLLLSSVMLINMVLALLVLPLIVYIVKPKFVTRNDLMVGESIDLSWYNEEEAAGNTERGAVKQQPSLNTSSV</sequence>
<evidence type="ECO:0000256" key="1">
    <source>
        <dbReference type="ARBA" id="ARBA00004651"/>
    </source>
</evidence>
<keyword evidence="4 6" id="KW-1133">Transmembrane helix</keyword>
<dbReference type="KEGG" id="snan:I6N98_13780"/>
<dbReference type="AlphaFoldDB" id="A0A7T4QZB3"/>
<accession>A0A7T4QZB3</accession>